<evidence type="ECO:0000256" key="8">
    <source>
        <dbReference type="ARBA" id="ARBA00023136"/>
    </source>
</evidence>
<evidence type="ECO:0000256" key="6">
    <source>
        <dbReference type="ARBA" id="ARBA00022989"/>
    </source>
</evidence>
<dbReference type="SUPFAM" id="SSF81296">
    <property type="entry name" value="E set domains"/>
    <property type="match status" value="1"/>
</dbReference>
<feature type="transmembrane region" description="Helical" evidence="9">
    <location>
        <begin position="278"/>
        <end position="300"/>
    </location>
</feature>
<dbReference type="InterPro" id="IPR014755">
    <property type="entry name" value="Cu-Rt/internalin_Ig-like"/>
</dbReference>
<proteinExistence type="predicted"/>
<evidence type="ECO:0000256" key="7">
    <source>
        <dbReference type="ARBA" id="ARBA00023008"/>
    </source>
</evidence>
<feature type="transmembrane region" description="Helical" evidence="9">
    <location>
        <begin position="424"/>
        <end position="442"/>
    </location>
</feature>
<dbReference type="InterPro" id="IPR008457">
    <property type="entry name" value="Cu-R_CopD_dom"/>
</dbReference>
<comment type="caution">
    <text evidence="12">The sequence shown here is derived from an EMBL/GenBank/DDBJ whole genome shotgun (WGS) entry which is preliminary data.</text>
</comment>
<dbReference type="PANTHER" id="PTHR34820">
    <property type="entry name" value="INNER MEMBRANE PROTEIN YEBZ"/>
    <property type="match status" value="1"/>
</dbReference>
<keyword evidence="3 9" id="KW-0812">Transmembrane</keyword>
<feature type="transmembrane region" description="Helical" evidence="9">
    <location>
        <begin position="385"/>
        <end position="403"/>
    </location>
</feature>
<evidence type="ECO:0000256" key="9">
    <source>
        <dbReference type="SAM" id="Phobius"/>
    </source>
</evidence>
<feature type="transmembrane region" description="Helical" evidence="9">
    <location>
        <begin position="29"/>
        <end position="47"/>
    </location>
</feature>
<reference evidence="12" key="1">
    <citation type="submission" date="2021-01" db="EMBL/GenBank/DDBJ databases">
        <title>Whole genome shotgun sequence of Spirilliplanes yamanashiensis NBRC 15828.</title>
        <authorList>
            <person name="Komaki H."/>
            <person name="Tamura T."/>
        </authorList>
    </citation>
    <scope>NUCLEOTIDE SEQUENCE</scope>
    <source>
        <strain evidence="12">NBRC 15828</strain>
    </source>
</reference>
<evidence type="ECO:0000313" key="12">
    <source>
        <dbReference type="EMBL" id="GIJ04482.1"/>
    </source>
</evidence>
<dbReference type="EMBL" id="BOOY01000028">
    <property type="protein sequence ID" value="GIJ04482.1"/>
    <property type="molecule type" value="Genomic_DNA"/>
</dbReference>
<dbReference type="GO" id="GO:0046688">
    <property type="term" value="P:response to copper ion"/>
    <property type="evidence" value="ECO:0007669"/>
    <property type="project" value="InterPro"/>
</dbReference>
<evidence type="ECO:0000313" key="13">
    <source>
        <dbReference type="Proteomes" id="UP000652013"/>
    </source>
</evidence>
<dbReference type="GO" id="GO:0005507">
    <property type="term" value="F:copper ion binding"/>
    <property type="evidence" value="ECO:0007669"/>
    <property type="project" value="InterPro"/>
</dbReference>
<feature type="transmembrane region" description="Helical" evidence="9">
    <location>
        <begin position="243"/>
        <end position="266"/>
    </location>
</feature>
<gene>
    <name evidence="12" type="ORF">Sya03_38340</name>
</gene>
<feature type="transmembrane region" description="Helical" evidence="9">
    <location>
        <begin position="203"/>
        <end position="223"/>
    </location>
</feature>
<evidence type="ECO:0000259" key="11">
    <source>
        <dbReference type="Pfam" id="PF05425"/>
    </source>
</evidence>
<evidence type="ECO:0000256" key="5">
    <source>
        <dbReference type="ARBA" id="ARBA00022729"/>
    </source>
</evidence>
<evidence type="ECO:0000256" key="3">
    <source>
        <dbReference type="ARBA" id="ARBA00022692"/>
    </source>
</evidence>
<name>A0A8J4DJR9_9ACTN</name>
<dbReference type="GO" id="GO:0005886">
    <property type="term" value="C:plasma membrane"/>
    <property type="evidence" value="ECO:0007669"/>
    <property type="project" value="UniProtKB-SubCell"/>
</dbReference>
<evidence type="ECO:0000256" key="1">
    <source>
        <dbReference type="ARBA" id="ARBA00004651"/>
    </source>
</evidence>
<dbReference type="Pfam" id="PF05425">
    <property type="entry name" value="CopD"/>
    <property type="match status" value="1"/>
</dbReference>
<keyword evidence="7" id="KW-0186">Copper</keyword>
<keyword evidence="8 9" id="KW-0472">Membrane</keyword>
<evidence type="ECO:0000256" key="4">
    <source>
        <dbReference type="ARBA" id="ARBA00022723"/>
    </source>
</evidence>
<feature type="domain" description="Copper resistance protein D" evidence="11">
    <location>
        <begin position="344"/>
        <end position="441"/>
    </location>
</feature>
<comment type="subcellular location">
    <subcellularLocation>
        <location evidence="1">Cell membrane</location>
        <topology evidence="1">Multi-pass membrane protein</topology>
    </subcellularLocation>
</comment>
<dbReference type="GO" id="GO:0006825">
    <property type="term" value="P:copper ion transport"/>
    <property type="evidence" value="ECO:0007669"/>
    <property type="project" value="InterPro"/>
</dbReference>
<feature type="transmembrane region" description="Helical" evidence="9">
    <location>
        <begin position="354"/>
        <end position="373"/>
    </location>
</feature>
<dbReference type="Gene3D" id="2.60.40.1220">
    <property type="match status" value="1"/>
</dbReference>
<dbReference type="InterPro" id="IPR014756">
    <property type="entry name" value="Ig_E-set"/>
</dbReference>
<dbReference type="PANTHER" id="PTHR34820:SF4">
    <property type="entry name" value="INNER MEMBRANE PROTEIN YEBZ"/>
    <property type="match status" value="1"/>
</dbReference>
<sequence length="566" mass="57251">MNHSGPASELPVVDGDTAAAHPAPARRRVLFAALAGLVVALLVPAPARAHAAPLATTPATGTVIGASPATVTVTFSEPVAVVPGRAQVLAPDGERISGEATVAGAVLTIPVRRAQRPLGTYLVSYRIISADSHPVGGGFTFSVGAPSAPPEAAEADRVHPSVAVALPAVRYLGYAGLTLAAGPALFLALLWPRRLSRAGGVRLVRAGLALVAFSAVAGAWLQAPYTSGLPAWRASPGALAAALNSPFGLAMALRLAAVGAVAALLGPVLRGTAGRARGLAVTAVAVAGLVSWPLSGHAAASPLPPVSIAADVVHIAAMAVWLGGLVVLVGVLLRRADPRALGVILPAWSRWAQLAVVWLVGGGLVQAVIEVGAPGNLVGTGYGRLLLAKTALLVGVLAAAAYARRLVARRAVVTTGPRRIRRAVGAEVAATTVVLALSSVLVQATPGRVDAAEAAAAAGAGTSGTLTSALYTLQFDIYPVQLGENNTVHAFVYTADGTPLPAEEWQITTALPALGVEPVKTPMLGVRPHHAMGAVTFPVAGEWEVRFTVRTSPVDQATVATRVTVR</sequence>
<dbReference type="Proteomes" id="UP000652013">
    <property type="component" value="Unassembled WGS sequence"/>
</dbReference>
<dbReference type="InterPro" id="IPR007348">
    <property type="entry name" value="CopC_dom"/>
</dbReference>
<feature type="transmembrane region" description="Helical" evidence="9">
    <location>
        <begin position="312"/>
        <end position="333"/>
    </location>
</feature>
<dbReference type="AlphaFoldDB" id="A0A8J4DJR9"/>
<dbReference type="PROSITE" id="PS51318">
    <property type="entry name" value="TAT"/>
    <property type="match status" value="1"/>
</dbReference>
<keyword evidence="5" id="KW-0732">Signal</keyword>
<evidence type="ECO:0000256" key="2">
    <source>
        <dbReference type="ARBA" id="ARBA00022475"/>
    </source>
</evidence>
<organism evidence="12 13">
    <name type="scientific">Spirilliplanes yamanashiensis</name>
    <dbReference type="NCBI Taxonomy" id="42233"/>
    <lineage>
        <taxon>Bacteria</taxon>
        <taxon>Bacillati</taxon>
        <taxon>Actinomycetota</taxon>
        <taxon>Actinomycetes</taxon>
        <taxon>Micromonosporales</taxon>
        <taxon>Micromonosporaceae</taxon>
        <taxon>Spirilliplanes</taxon>
    </lineage>
</organism>
<keyword evidence="4" id="KW-0479">Metal-binding</keyword>
<dbReference type="InterPro" id="IPR032694">
    <property type="entry name" value="CopC/D"/>
</dbReference>
<dbReference type="Pfam" id="PF04234">
    <property type="entry name" value="CopC"/>
    <property type="match status" value="1"/>
</dbReference>
<evidence type="ECO:0000259" key="10">
    <source>
        <dbReference type="Pfam" id="PF04234"/>
    </source>
</evidence>
<feature type="transmembrane region" description="Helical" evidence="9">
    <location>
        <begin position="171"/>
        <end position="191"/>
    </location>
</feature>
<dbReference type="GO" id="GO:0042597">
    <property type="term" value="C:periplasmic space"/>
    <property type="evidence" value="ECO:0007669"/>
    <property type="project" value="InterPro"/>
</dbReference>
<dbReference type="InterPro" id="IPR006311">
    <property type="entry name" value="TAT_signal"/>
</dbReference>
<accession>A0A8J4DJR9</accession>
<feature type="domain" description="CopC" evidence="10">
    <location>
        <begin position="50"/>
        <end position="143"/>
    </location>
</feature>
<keyword evidence="2" id="KW-1003">Cell membrane</keyword>
<keyword evidence="6 9" id="KW-1133">Transmembrane helix</keyword>
<protein>
    <submittedName>
        <fullName evidence="12">Transport integral membrane protein</fullName>
    </submittedName>
</protein>
<keyword evidence="13" id="KW-1185">Reference proteome</keyword>